<dbReference type="PANTHER" id="PTHR43648:SF1">
    <property type="entry name" value="ELECTRON TRANSFER FLAVOPROTEIN BETA SUBUNIT LYSINE METHYLTRANSFERASE"/>
    <property type="match status" value="1"/>
</dbReference>
<evidence type="ECO:0000256" key="4">
    <source>
        <dbReference type="ARBA" id="ARBA00022679"/>
    </source>
</evidence>
<evidence type="ECO:0000313" key="7">
    <source>
        <dbReference type="EMBL" id="EFE28445.1"/>
    </source>
</evidence>
<dbReference type="PIRSF" id="PIRSF000401">
    <property type="entry name" value="RPL11_MTase"/>
    <property type="match status" value="1"/>
</dbReference>
<dbReference type="GO" id="GO:0016279">
    <property type="term" value="F:protein-lysine N-methyltransferase activity"/>
    <property type="evidence" value="ECO:0007669"/>
    <property type="project" value="RHEA"/>
</dbReference>
<feature type="binding site" evidence="6">
    <location>
        <position position="248"/>
    </location>
    <ligand>
        <name>S-adenosyl-L-methionine</name>
        <dbReference type="ChEBI" id="CHEBI:59789"/>
    </ligand>
</feature>
<dbReference type="RefSeq" id="WP_014261947.1">
    <property type="nucleotide sequence ID" value="NC_016630.1"/>
</dbReference>
<dbReference type="EC" id="2.1.1.-" evidence="6"/>
<feature type="binding site" evidence="6">
    <location>
        <position position="183"/>
    </location>
    <ligand>
        <name>S-adenosyl-L-methionine</name>
        <dbReference type="ChEBI" id="CHEBI:59789"/>
    </ligand>
</feature>
<dbReference type="CDD" id="cd02440">
    <property type="entry name" value="AdoMet_MTases"/>
    <property type="match status" value="1"/>
</dbReference>
<evidence type="ECO:0000313" key="8">
    <source>
        <dbReference type="Proteomes" id="UP000007468"/>
    </source>
</evidence>
<feature type="binding site" evidence="6">
    <location>
        <position position="205"/>
    </location>
    <ligand>
        <name>S-adenosyl-L-methionine</name>
        <dbReference type="ChEBI" id="CHEBI:59789"/>
    </ligand>
</feature>
<dbReference type="PANTHER" id="PTHR43648">
    <property type="entry name" value="ELECTRON TRANSFER FLAVOPROTEIN BETA SUBUNIT LYSINE METHYLTRANSFERASE"/>
    <property type="match status" value="1"/>
</dbReference>
<dbReference type="GO" id="GO:0032259">
    <property type="term" value="P:methylation"/>
    <property type="evidence" value="ECO:0007669"/>
    <property type="project" value="UniProtKB-KW"/>
</dbReference>
<dbReference type="GO" id="GO:0005840">
    <property type="term" value="C:ribosome"/>
    <property type="evidence" value="ECO:0007669"/>
    <property type="project" value="UniProtKB-KW"/>
</dbReference>
<dbReference type="GO" id="GO:0005737">
    <property type="term" value="C:cytoplasm"/>
    <property type="evidence" value="ECO:0007669"/>
    <property type="project" value="UniProtKB-SubCell"/>
</dbReference>
<feature type="binding site" evidence="6">
    <location>
        <position position="162"/>
    </location>
    <ligand>
        <name>S-adenosyl-L-methionine</name>
        <dbReference type="ChEBI" id="CHEBI:59789"/>
    </ligand>
</feature>
<keyword evidence="2 6" id="KW-0963">Cytoplasm</keyword>
<proteinExistence type="inferred from homology"/>
<organism evidence="7 8">
    <name type="scientific">Filifactor alocis (strain ATCC 35896 / CCUG 47790 / D40 B5)</name>
    <name type="common">Fusobacterium alocis</name>
    <dbReference type="NCBI Taxonomy" id="546269"/>
    <lineage>
        <taxon>Bacteria</taxon>
        <taxon>Bacillati</taxon>
        <taxon>Bacillota</taxon>
        <taxon>Clostridia</taxon>
        <taxon>Peptostreptococcales</taxon>
        <taxon>Filifactoraceae</taxon>
        <taxon>Filifactor</taxon>
    </lineage>
</organism>
<dbReference type="EMBL" id="CP002390">
    <property type="protein sequence ID" value="EFE28445.1"/>
    <property type="molecule type" value="Genomic_DNA"/>
</dbReference>
<dbReference type="InterPro" id="IPR050078">
    <property type="entry name" value="Ribosomal_L11_MeTrfase_PrmA"/>
</dbReference>
<dbReference type="KEGG" id="faa:HMPREF0389_00360"/>
<dbReference type="Proteomes" id="UP000007468">
    <property type="component" value="Chromosome"/>
</dbReference>
<comment type="similarity">
    <text evidence="1 6">Belongs to the methyltransferase superfamily. PrmA family.</text>
</comment>
<reference evidence="8" key="1">
    <citation type="submission" date="2010-12" db="EMBL/GenBank/DDBJ databases">
        <title>The genome sequence of Filifactor alocis strain ATCC 35896.</title>
        <authorList>
            <consortium name="The Broad Institute Genome Sequencing Platform"/>
            <person name="Ward D."/>
            <person name="Earl A."/>
            <person name="Feldgarden M."/>
            <person name="Young S.K."/>
            <person name="Gargeya S."/>
            <person name="Zeng Q."/>
            <person name="Alvarado L."/>
            <person name="Berlin A."/>
            <person name="Bochicchio J."/>
            <person name="Chapman S.B."/>
            <person name="Chen Z."/>
            <person name="Freedman E."/>
            <person name="Gellesch M."/>
            <person name="Goldberg J."/>
            <person name="Griggs A."/>
            <person name="Gujja S."/>
            <person name="Heilman E."/>
            <person name="Heiman D."/>
            <person name="Howarth C."/>
            <person name="Mehta T."/>
            <person name="Neiman D."/>
            <person name="Pearson M."/>
            <person name="Roberts A."/>
            <person name="Saif S."/>
            <person name="Shea T."/>
            <person name="Shenoy N."/>
            <person name="Sisk P."/>
            <person name="Stolte C."/>
            <person name="Sykes S."/>
            <person name="White J."/>
            <person name="Yandava C."/>
            <person name="Izard J."/>
            <person name="Blanton J.M."/>
            <person name="Baranova O.V."/>
            <person name="Tanner A.C."/>
            <person name="Dewhirst F.E."/>
            <person name="Haas B."/>
            <person name="Nusbaum C."/>
            <person name="Birren B."/>
        </authorList>
    </citation>
    <scope>NUCLEOTIDE SEQUENCE [LARGE SCALE GENOMIC DNA]</scope>
    <source>
        <strain evidence="8">ATCC 35896 / D40 B5</strain>
    </source>
</reference>
<keyword evidence="8" id="KW-1185">Reference proteome</keyword>
<dbReference type="eggNOG" id="COG2264">
    <property type="taxonomic scope" value="Bacteria"/>
</dbReference>
<dbReference type="Pfam" id="PF06325">
    <property type="entry name" value="PrmA"/>
    <property type="match status" value="1"/>
</dbReference>
<dbReference type="OrthoDB" id="9785995at2"/>
<dbReference type="STRING" id="546269.HMPREF0389_00360"/>
<comment type="function">
    <text evidence="6">Methylates ribosomal protein L11.</text>
</comment>
<dbReference type="AlphaFoldDB" id="D6GS04"/>
<dbReference type="InterPro" id="IPR029063">
    <property type="entry name" value="SAM-dependent_MTases_sf"/>
</dbReference>
<dbReference type="PATRIC" id="fig|546269.5.peg.294"/>
<evidence type="ECO:0000256" key="1">
    <source>
        <dbReference type="ARBA" id="ARBA00009741"/>
    </source>
</evidence>
<sequence length="313" mass="35191">MKWTEVEIVTSNEAVDAICEILLEIGISGVSIQDPHDLKSFKEEFPFWDYIDEEVESGKKADVIIKAYVSESDNLSEILENLQFRILELKKFDLNIGKGKISTNSLKQEDWEESWKDYFQTFHATDKIVINPVWRHYTPTEGEIVIDMDPGMAFGTGEHETTSMCIELIEKNIKYQDNLLDIGCGSGILSIVAKKLGANIVEAIDLDPVAVKVAKENIEYNHLTGQIVVKEGNLLDESIGLYDIVVANIMADAIIMLIQSVRLFMNKDGMFIASGIISDKLSEVVFELKKHNFVITTLLQKGEWNAIVAKQGE</sequence>
<evidence type="ECO:0000256" key="5">
    <source>
        <dbReference type="ARBA" id="ARBA00022691"/>
    </source>
</evidence>
<keyword evidence="7" id="KW-0689">Ribosomal protein</keyword>
<accession>D6GS04</accession>
<dbReference type="Gene3D" id="3.40.50.150">
    <property type="entry name" value="Vaccinia Virus protein VP39"/>
    <property type="match status" value="1"/>
</dbReference>
<dbReference type="HAMAP" id="MF_00735">
    <property type="entry name" value="Methyltr_PrmA"/>
    <property type="match status" value="1"/>
</dbReference>
<name>D6GS04_FILAD</name>
<comment type="catalytic activity">
    <reaction evidence="6">
        <text>L-lysyl-[protein] + 3 S-adenosyl-L-methionine = N(6),N(6),N(6)-trimethyl-L-lysyl-[protein] + 3 S-adenosyl-L-homocysteine + 3 H(+)</text>
        <dbReference type="Rhea" id="RHEA:54192"/>
        <dbReference type="Rhea" id="RHEA-COMP:9752"/>
        <dbReference type="Rhea" id="RHEA-COMP:13826"/>
        <dbReference type="ChEBI" id="CHEBI:15378"/>
        <dbReference type="ChEBI" id="CHEBI:29969"/>
        <dbReference type="ChEBI" id="CHEBI:57856"/>
        <dbReference type="ChEBI" id="CHEBI:59789"/>
        <dbReference type="ChEBI" id="CHEBI:61961"/>
    </reaction>
</comment>
<evidence type="ECO:0000256" key="3">
    <source>
        <dbReference type="ARBA" id="ARBA00022603"/>
    </source>
</evidence>
<gene>
    <name evidence="6 7" type="primary">prmA</name>
    <name evidence="7" type="ordered locus">HMPREF0389_00360</name>
</gene>
<keyword evidence="7" id="KW-0687">Ribonucleoprotein</keyword>
<dbReference type="InterPro" id="IPR004498">
    <property type="entry name" value="Ribosomal_PrmA_MeTrfase"/>
</dbReference>
<evidence type="ECO:0000256" key="6">
    <source>
        <dbReference type="HAMAP-Rule" id="MF_00735"/>
    </source>
</evidence>
<keyword evidence="5 6" id="KW-0949">S-adenosyl-L-methionine</keyword>
<protein>
    <recommendedName>
        <fullName evidence="6">Ribosomal protein L11 methyltransferase</fullName>
        <shortName evidence="6">L11 Mtase</shortName>
        <ecNumber evidence="6">2.1.1.-</ecNumber>
    </recommendedName>
</protein>
<evidence type="ECO:0000256" key="2">
    <source>
        <dbReference type="ARBA" id="ARBA00022490"/>
    </source>
</evidence>
<dbReference type="SUPFAM" id="SSF53335">
    <property type="entry name" value="S-adenosyl-L-methionine-dependent methyltransferases"/>
    <property type="match status" value="1"/>
</dbReference>
<dbReference type="NCBIfam" id="TIGR00406">
    <property type="entry name" value="prmA"/>
    <property type="match status" value="1"/>
</dbReference>
<comment type="subcellular location">
    <subcellularLocation>
        <location evidence="6">Cytoplasm</location>
    </subcellularLocation>
</comment>
<keyword evidence="4 6" id="KW-0808">Transferase</keyword>
<keyword evidence="3 6" id="KW-0489">Methyltransferase</keyword>